<dbReference type="InterPro" id="IPR036388">
    <property type="entry name" value="WH-like_DNA-bd_sf"/>
</dbReference>
<name>A0A1E3RNJ4_MYCFV</name>
<dbReference type="SUPFAM" id="SSF46785">
    <property type="entry name" value="Winged helix' DNA-binding domain"/>
    <property type="match status" value="1"/>
</dbReference>
<dbReference type="OrthoDB" id="3568381at2"/>
<reference evidence="2" key="1">
    <citation type="submission" date="2016-09" db="EMBL/GenBank/DDBJ databases">
        <authorList>
            <person name="Greninger A.L."/>
            <person name="Jerome K.R."/>
            <person name="Mcnair B."/>
            <person name="Wallis C."/>
            <person name="Fang F."/>
        </authorList>
    </citation>
    <scope>NUCLEOTIDE SEQUENCE [LARGE SCALE GENOMIC DNA]</scope>
    <source>
        <strain evidence="2">M6</strain>
    </source>
</reference>
<accession>A0A1E3RNJ4</accession>
<sequence>MDELTLLQAIRLKGRVRPTDLAATLNEDEASVDAAITELADAGLISDGRSVRLSPDGRTRLGELLAEERRGIDGESFGQAYDQFRPINREFKALVSEWQLRDGEPNDHSDADYDAAVLGRLDSVHAAVVPILAAASLQLPRLHAYSDKLSAALQKVQTGDTTWFTRPIVDSYHTVWFELHEELICAAGLTREDEATSGHAE</sequence>
<gene>
    <name evidence="1" type="ORF">BHQ18_04760</name>
</gene>
<protein>
    <submittedName>
        <fullName evidence="1">Uncharacterized protein</fullName>
    </submittedName>
</protein>
<dbReference type="Proteomes" id="UP000094053">
    <property type="component" value="Unassembled WGS sequence"/>
</dbReference>
<organism evidence="1 2">
    <name type="scientific">Mycolicibacterium flavescens</name>
    <name type="common">Mycobacterium flavescens</name>
    <dbReference type="NCBI Taxonomy" id="1776"/>
    <lineage>
        <taxon>Bacteria</taxon>
        <taxon>Bacillati</taxon>
        <taxon>Actinomycetota</taxon>
        <taxon>Actinomycetes</taxon>
        <taxon>Mycobacteriales</taxon>
        <taxon>Mycobacteriaceae</taxon>
        <taxon>Mycolicibacterium</taxon>
    </lineage>
</organism>
<evidence type="ECO:0000313" key="1">
    <source>
        <dbReference type="EMBL" id="ODQ91419.1"/>
    </source>
</evidence>
<proteinExistence type="predicted"/>
<dbReference type="InterPro" id="IPR036390">
    <property type="entry name" value="WH_DNA-bd_sf"/>
</dbReference>
<dbReference type="Gene3D" id="1.10.10.10">
    <property type="entry name" value="Winged helix-like DNA-binding domain superfamily/Winged helix DNA-binding domain"/>
    <property type="match status" value="1"/>
</dbReference>
<keyword evidence="2" id="KW-1185">Reference proteome</keyword>
<comment type="caution">
    <text evidence="1">The sequence shown here is derived from an EMBL/GenBank/DDBJ whole genome shotgun (WGS) entry which is preliminary data.</text>
</comment>
<dbReference type="RefSeq" id="WP_069412442.1">
    <property type="nucleotide sequence ID" value="NZ_JACKUL010000008.1"/>
</dbReference>
<dbReference type="EMBL" id="MIHA01000003">
    <property type="protein sequence ID" value="ODQ91419.1"/>
    <property type="molecule type" value="Genomic_DNA"/>
</dbReference>
<evidence type="ECO:0000313" key="2">
    <source>
        <dbReference type="Proteomes" id="UP000094053"/>
    </source>
</evidence>
<dbReference type="STRING" id="1776.BHQ18_04760"/>
<dbReference type="AlphaFoldDB" id="A0A1E3RNJ4"/>